<sequence>MLTYSDLESTIIEDLTLAWNSCWQGYAYETQYSEAQMKAWLEKCQIDLSQSVALKKSDRIIGFSLLALENKLGWIAGTCINPEFRGQHLFEPLLKYQLKKADSLILKGIQLEVLTQNHAIKVYEKIGFRKTRELYVYRHTKDALSAFAPRSRGGSVFREAILSDYFHARNESGFTPPWQRREEYLQRYPSLIARLNPEGTAGVLMTKEGQVLLDAWTMAWEQVDKLVSAILTMTQGDFRLTNQPKDCLTGYLSQHGLEADDIQYEMRYS</sequence>
<organism evidence="2 3">
    <name type="scientific">Desulfitobacterium dichloroeliminans (strain LMG P-21439 / DCA1)</name>
    <dbReference type="NCBI Taxonomy" id="871963"/>
    <lineage>
        <taxon>Bacteria</taxon>
        <taxon>Bacillati</taxon>
        <taxon>Bacillota</taxon>
        <taxon>Clostridia</taxon>
        <taxon>Eubacteriales</taxon>
        <taxon>Desulfitobacteriaceae</taxon>
        <taxon>Desulfitobacterium</taxon>
    </lineage>
</organism>
<dbReference type="InterPro" id="IPR016181">
    <property type="entry name" value="Acyl_CoA_acyltransferase"/>
</dbReference>
<evidence type="ECO:0000313" key="3">
    <source>
        <dbReference type="Proteomes" id="UP000010797"/>
    </source>
</evidence>
<dbReference type="AlphaFoldDB" id="L0F8V3"/>
<accession>L0F8V3</accession>
<evidence type="ECO:0000313" key="2">
    <source>
        <dbReference type="EMBL" id="AGA69388.1"/>
    </source>
</evidence>
<name>L0F8V3_DESDL</name>
<dbReference type="InterPro" id="IPR000182">
    <property type="entry name" value="GNAT_dom"/>
</dbReference>
<dbReference type="HOGENOM" id="CLU_1025761_0_0_9"/>
<keyword evidence="3" id="KW-1185">Reference proteome</keyword>
<dbReference type="KEGG" id="ddl:Desdi_1940"/>
<dbReference type="PROSITE" id="PS51186">
    <property type="entry name" value="GNAT"/>
    <property type="match status" value="1"/>
</dbReference>
<dbReference type="EMBL" id="CP003344">
    <property type="protein sequence ID" value="AGA69388.1"/>
    <property type="molecule type" value="Genomic_DNA"/>
</dbReference>
<reference evidence="3" key="1">
    <citation type="submission" date="2012-02" db="EMBL/GenBank/DDBJ databases">
        <title>Complete sequence of Desulfitobacterium dichloroeliminans LMG P-21439.</title>
        <authorList>
            <person name="Lucas S."/>
            <person name="Han J."/>
            <person name="Lapidus A."/>
            <person name="Cheng J.-F."/>
            <person name="Goodwin L."/>
            <person name="Pitluck S."/>
            <person name="Peters L."/>
            <person name="Ovchinnikova G."/>
            <person name="Teshima H."/>
            <person name="Detter J.C."/>
            <person name="Han C."/>
            <person name="Tapia R."/>
            <person name="Land M."/>
            <person name="Hauser L."/>
            <person name="Kyrpides N."/>
            <person name="Ivanova N."/>
            <person name="Pagani I."/>
            <person name="Kruse T."/>
            <person name="de Vos W.M."/>
            <person name="Boon N."/>
            <person name="Smidt H."/>
            <person name="Woyke T."/>
        </authorList>
    </citation>
    <scope>NUCLEOTIDE SEQUENCE [LARGE SCALE GENOMIC DNA]</scope>
    <source>
        <strain evidence="3">LMG P-21439 / DCA1</strain>
    </source>
</reference>
<gene>
    <name evidence="2" type="ordered locus">Desdi_1940</name>
</gene>
<proteinExistence type="predicted"/>
<dbReference type="Gene3D" id="3.40.630.30">
    <property type="match status" value="1"/>
</dbReference>
<dbReference type="Proteomes" id="UP000010797">
    <property type="component" value="Chromosome"/>
</dbReference>
<dbReference type="RefSeq" id="WP_015262374.1">
    <property type="nucleotide sequence ID" value="NC_019903.1"/>
</dbReference>
<evidence type="ECO:0000259" key="1">
    <source>
        <dbReference type="PROSITE" id="PS51186"/>
    </source>
</evidence>
<dbReference type="GO" id="GO:0016747">
    <property type="term" value="F:acyltransferase activity, transferring groups other than amino-acyl groups"/>
    <property type="evidence" value="ECO:0007669"/>
    <property type="project" value="InterPro"/>
</dbReference>
<protein>
    <submittedName>
        <fullName evidence="2">Acetyltransferase</fullName>
    </submittedName>
</protein>
<keyword evidence="2" id="KW-0808">Transferase</keyword>
<dbReference type="OrthoDB" id="4228396at2"/>
<feature type="domain" description="N-acetyltransferase" evidence="1">
    <location>
        <begin position="2"/>
        <end position="151"/>
    </location>
</feature>
<dbReference type="STRING" id="871963.Desdi_1940"/>
<dbReference type="SUPFAM" id="SSF55729">
    <property type="entry name" value="Acyl-CoA N-acyltransferases (Nat)"/>
    <property type="match status" value="1"/>
</dbReference>
<dbReference type="eggNOG" id="COG0456">
    <property type="taxonomic scope" value="Bacteria"/>
</dbReference>
<dbReference type="Pfam" id="PF13673">
    <property type="entry name" value="Acetyltransf_10"/>
    <property type="match status" value="1"/>
</dbReference>